<reference evidence="2" key="1">
    <citation type="submission" date="2022-01" db="EMBL/GenBank/DDBJ databases">
        <authorList>
            <person name="King R."/>
        </authorList>
    </citation>
    <scope>NUCLEOTIDE SEQUENCE</scope>
</reference>
<evidence type="ECO:0000313" key="2">
    <source>
        <dbReference type="EMBL" id="CAG9759287.1"/>
    </source>
</evidence>
<feature type="domain" description="C2H2-type" evidence="1">
    <location>
        <begin position="178"/>
        <end position="198"/>
    </location>
</feature>
<name>A0A9N9M8Y1_9CUCU</name>
<gene>
    <name evidence="2" type="ORF">CEUTPL_LOCUS40</name>
</gene>
<dbReference type="AlphaFoldDB" id="A0A9N9M8Y1"/>
<feature type="domain" description="C2H2-type" evidence="1">
    <location>
        <begin position="107"/>
        <end position="130"/>
    </location>
</feature>
<dbReference type="SMART" id="SM00355">
    <property type="entry name" value="ZnF_C2H2"/>
    <property type="match status" value="4"/>
</dbReference>
<accession>A0A9N9M8Y1</accession>
<protein>
    <recommendedName>
        <fullName evidence="1">C2H2-type domain-containing protein</fullName>
    </recommendedName>
</protein>
<proteinExistence type="predicted"/>
<evidence type="ECO:0000313" key="3">
    <source>
        <dbReference type="Proteomes" id="UP001152799"/>
    </source>
</evidence>
<dbReference type="InterPro" id="IPR013087">
    <property type="entry name" value="Znf_C2H2_type"/>
</dbReference>
<evidence type="ECO:0000259" key="1">
    <source>
        <dbReference type="SMART" id="SM00355"/>
    </source>
</evidence>
<sequence length="202" mass="24208">MSDYYRRHQYNRDPNKLNKCNLCDFNTRFKDSFQFHLIKAHGFKVKRLEERERSTTNSYGFGDKFKEKSHKRNEAGEYECPNGCGEAFRRLRRLEFHLERCGAEGKLSCRLCSFKTEIMNQLQTHFIVRHNLLCKTVDEPDFEQVLNNTPYVLQRIKVHEELPWKEKSSSRKRNAESFSCTKCGRQFSSLKYVEQHFDRNQC</sequence>
<keyword evidence="3" id="KW-1185">Reference proteome</keyword>
<dbReference type="Proteomes" id="UP001152799">
    <property type="component" value="Chromosome 1"/>
</dbReference>
<organism evidence="2 3">
    <name type="scientific">Ceutorhynchus assimilis</name>
    <name type="common">cabbage seed weevil</name>
    <dbReference type="NCBI Taxonomy" id="467358"/>
    <lineage>
        <taxon>Eukaryota</taxon>
        <taxon>Metazoa</taxon>
        <taxon>Ecdysozoa</taxon>
        <taxon>Arthropoda</taxon>
        <taxon>Hexapoda</taxon>
        <taxon>Insecta</taxon>
        <taxon>Pterygota</taxon>
        <taxon>Neoptera</taxon>
        <taxon>Endopterygota</taxon>
        <taxon>Coleoptera</taxon>
        <taxon>Polyphaga</taxon>
        <taxon>Cucujiformia</taxon>
        <taxon>Curculionidae</taxon>
        <taxon>Ceutorhynchinae</taxon>
        <taxon>Ceutorhynchus</taxon>
    </lineage>
</organism>
<dbReference type="Gene3D" id="3.30.160.60">
    <property type="entry name" value="Classic Zinc Finger"/>
    <property type="match status" value="1"/>
</dbReference>
<feature type="domain" description="C2H2-type" evidence="1">
    <location>
        <begin position="18"/>
        <end position="41"/>
    </location>
</feature>
<dbReference type="EMBL" id="OU892277">
    <property type="protein sequence ID" value="CAG9759287.1"/>
    <property type="molecule type" value="Genomic_DNA"/>
</dbReference>
<feature type="domain" description="C2H2-type" evidence="1">
    <location>
        <begin position="78"/>
        <end position="99"/>
    </location>
</feature>